<proteinExistence type="predicted"/>
<gene>
    <name evidence="5" type="ORF">NW209_03760</name>
</gene>
<evidence type="ECO:0000259" key="4">
    <source>
        <dbReference type="PROSITE" id="PS01124"/>
    </source>
</evidence>
<name>A0AAW5MYL9_9BACT</name>
<comment type="caution">
    <text evidence="5">The sequence shown here is derived from an EMBL/GenBank/DDBJ whole genome shotgun (WGS) entry which is preliminary data.</text>
</comment>
<keyword evidence="1" id="KW-0805">Transcription regulation</keyword>
<evidence type="ECO:0000313" key="5">
    <source>
        <dbReference type="EMBL" id="MCR8873147.1"/>
    </source>
</evidence>
<keyword evidence="6" id="KW-1185">Reference proteome</keyword>
<dbReference type="Gene3D" id="1.10.10.60">
    <property type="entry name" value="Homeodomain-like"/>
    <property type="match status" value="1"/>
</dbReference>
<evidence type="ECO:0000313" key="6">
    <source>
        <dbReference type="Proteomes" id="UP001204579"/>
    </source>
</evidence>
<dbReference type="EMBL" id="JANRHJ010000003">
    <property type="protein sequence ID" value="MCR8873147.1"/>
    <property type="molecule type" value="Genomic_DNA"/>
</dbReference>
<dbReference type="InterPro" id="IPR009057">
    <property type="entry name" value="Homeodomain-like_sf"/>
</dbReference>
<dbReference type="Proteomes" id="UP001204579">
    <property type="component" value="Unassembled WGS sequence"/>
</dbReference>
<keyword evidence="3" id="KW-0804">Transcription</keyword>
<keyword evidence="2" id="KW-0238">DNA-binding</keyword>
<dbReference type="SUPFAM" id="SSF46689">
    <property type="entry name" value="Homeodomain-like"/>
    <property type="match status" value="1"/>
</dbReference>
<dbReference type="GO" id="GO:0003700">
    <property type="term" value="F:DNA-binding transcription factor activity"/>
    <property type="evidence" value="ECO:0007669"/>
    <property type="project" value="InterPro"/>
</dbReference>
<dbReference type="SMART" id="SM00342">
    <property type="entry name" value="HTH_ARAC"/>
    <property type="match status" value="1"/>
</dbReference>
<reference evidence="5 6" key="1">
    <citation type="submission" date="2022-08" db="EMBL/GenBank/DDBJ databases">
        <authorList>
            <person name="Zeman M."/>
            <person name="Kubasova T."/>
        </authorList>
    </citation>
    <scope>NUCLEOTIDE SEQUENCE [LARGE SCALE GENOMIC DNA]</scope>
    <source>
        <strain evidence="5 6">ET62</strain>
    </source>
</reference>
<dbReference type="PANTHER" id="PTHR43280:SF32">
    <property type="entry name" value="TRANSCRIPTIONAL REGULATORY PROTEIN"/>
    <property type="match status" value="1"/>
</dbReference>
<evidence type="ECO:0000256" key="3">
    <source>
        <dbReference type="ARBA" id="ARBA00023163"/>
    </source>
</evidence>
<dbReference type="Pfam" id="PF12833">
    <property type="entry name" value="HTH_18"/>
    <property type="match status" value="1"/>
</dbReference>
<organism evidence="5 6">
    <name type="scientific">Phocaeicola barnesiae</name>
    <dbReference type="NCBI Taxonomy" id="376804"/>
    <lineage>
        <taxon>Bacteria</taxon>
        <taxon>Pseudomonadati</taxon>
        <taxon>Bacteroidota</taxon>
        <taxon>Bacteroidia</taxon>
        <taxon>Bacteroidales</taxon>
        <taxon>Bacteroidaceae</taxon>
        <taxon>Phocaeicola</taxon>
    </lineage>
</organism>
<feature type="domain" description="HTH araC/xylS-type" evidence="4">
    <location>
        <begin position="75"/>
        <end position="173"/>
    </location>
</feature>
<dbReference type="AlphaFoldDB" id="A0AAW5MYL9"/>
<dbReference type="PROSITE" id="PS01124">
    <property type="entry name" value="HTH_ARAC_FAMILY_2"/>
    <property type="match status" value="1"/>
</dbReference>
<accession>A0AAW5MYL9</accession>
<dbReference type="InterPro" id="IPR018060">
    <property type="entry name" value="HTH_AraC"/>
</dbReference>
<protein>
    <submittedName>
        <fullName evidence="5">Helix-turn-helix domain-containing protein</fullName>
    </submittedName>
</protein>
<dbReference type="PANTHER" id="PTHR43280">
    <property type="entry name" value="ARAC-FAMILY TRANSCRIPTIONAL REGULATOR"/>
    <property type="match status" value="1"/>
</dbReference>
<dbReference type="GO" id="GO:0043565">
    <property type="term" value="F:sequence-specific DNA binding"/>
    <property type="evidence" value="ECO:0007669"/>
    <property type="project" value="InterPro"/>
</dbReference>
<dbReference type="RefSeq" id="WP_022340780.1">
    <property type="nucleotide sequence ID" value="NZ_CALULB010000001.1"/>
</dbReference>
<sequence>MLKKADVCPCLQLDDLVSEDIKALCKMIKRYNEGISVGLVKNALMHSIIFMVSSSYERIEHAEVQTYSRPEVLTRRFFDLLLQYYQTERAASFYADRLCVTAKYLSTVIKQTTGYPLLSWVYDVVVLAAKRYLKTTSLTIQQVSEALNFSTPSSFVRFFRQRTGYTPLEYRNKV</sequence>
<evidence type="ECO:0000256" key="2">
    <source>
        <dbReference type="ARBA" id="ARBA00023125"/>
    </source>
</evidence>
<evidence type="ECO:0000256" key="1">
    <source>
        <dbReference type="ARBA" id="ARBA00023015"/>
    </source>
</evidence>